<keyword evidence="2" id="KW-0810">Translation regulation</keyword>
<dbReference type="InParanoid" id="A0A0Q3EH18"/>
<dbReference type="PANTHER" id="PTHR12537">
    <property type="entry name" value="RNA BINDING PROTEIN PUMILIO-RELATED"/>
    <property type="match status" value="1"/>
</dbReference>
<feature type="repeat" description="Pumilio" evidence="3">
    <location>
        <begin position="557"/>
        <end position="592"/>
    </location>
</feature>
<organism evidence="6">
    <name type="scientific">Brachypodium distachyon</name>
    <name type="common">Purple false brome</name>
    <name type="synonym">Trachynia distachya</name>
    <dbReference type="NCBI Taxonomy" id="15368"/>
    <lineage>
        <taxon>Eukaryota</taxon>
        <taxon>Viridiplantae</taxon>
        <taxon>Streptophyta</taxon>
        <taxon>Embryophyta</taxon>
        <taxon>Tracheophyta</taxon>
        <taxon>Spermatophyta</taxon>
        <taxon>Magnoliopsida</taxon>
        <taxon>Liliopsida</taxon>
        <taxon>Poales</taxon>
        <taxon>Poaceae</taxon>
        <taxon>BOP clade</taxon>
        <taxon>Pooideae</taxon>
        <taxon>Stipodae</taxon>
        <taxon>Brachypodieae</taxon>
        <taxon>Brachypodium</taxon>
    </lineage>
</organism>
<reference evidence="6" key="2">
    <citation type="submission" date="2017-06" db="EMBL/GenBank/DDBJ databases">
        <title>WGS assembly of Brachypodium distachyon.</title>
        <authorList>
            <consortium name="The International Brachypodium Initiative"/>
            <person name="Lucas S."/>
            <person name="Harmon-Smith M."/>
            <person name="Lail K."/>
            <person name="Tice H."/>
            <person name="Grimwood J."/>
            <person name="Bruce D."/>
            <person name="Barry K."/>
            <person name="Shu S."/>
            <person name="Lindquist E."/>
            <person name="Wang M."/>
            <person name="Pitluck S."/>
            <person name="Vogel J.P."/>
            <person name="Garvin D.F."/>
            <person name="Mockler T.C."/>
            <person name="Schmutz J."/>
            <person name="Rokhsar D."/>
            <person name="Bevan M.W."/>
        </authorList>
    </citation>
    <scope>NUCLEOTIDE SEQUENCE</scope>
    <source>
        <strain evidence="6">Bd21</strain>
    </source>
</reference>
<dbReference type="GO" id="GO:0010608">
    <property type="term" value="P:post-transcriptional regulation of gene expression"/>
    <property type="evidence" value="ECO:0000318"/>
    <property type="project" value="GO_Central"/>
</dbReference>
<dbReference type="Proteomes" id="UP000008810">
    <property type="component" value="Chromosome 4"/>
</dbReference>
<dbReference type="InterPro" id="IPR033133">
    <property type="entry name" value="PUM-HD"/>
</dbReference>
<keyword evidence="1" id="KW-0677">Repeat</keyword>
<dbReference type="GO" id="GO:0005737">
    <property type="term" value="C:cytoplasm"/>
    <property type="evidence" value="ECO:0000318"/>
    <property type="project" value="GO_Central"/>
</dbReference>
<feature type="compositionally biased region" description="Pro residues" evidence="4">
    <location>
        <begin position="1"/>
        <end position="20"/>
    </location>
</feature>
<reference evidence="7" key="3">
    <citation type="submission" date="2018-08" db="UniProtKB">
        <authorList>
            <consortium name="EnsemblPlants"/>
        </authorList>
    </citation>
    <scope>IDENTIFICATION</scope>
    <source>
        <strain evidence="7">cv. Bd21</strain>
    </source>
</reference>
<feature type="compositionally biased region" description="Polar residues" evidence="4">
    <location>
        <begin position="256"/>
        <end position="267"/>
    </location>
</feature>
<evidence type="ECO:0000313" key="8">
    <source>
        <dbReference type="Proteomes" id="UP000008810"/>
    </source>
</evidence>
<feature type="compositionally biased region" description="Polar residues" evidence="4">
    <location>
        <begin position="111"/>
        <end position="139"/>
    </location>
</feature>
<feature type="compositionally biased region" description="Basic and acidic residues" evidence="4">
    <location>
        <begin position="46"/>
        <end position="96"/>
    </location>
</feature>
<gene>
    <name evidence="6" type="ORF">BRADI_4g09132v3</name>
</gene>
<name>A0A0Q3EH18_BRADI</name>
<evidence type="ECO:0000256" key="3">
    <source>
        <dbReference type="PROSITE-ProRule" id="PRU00317"/>
    </source>
</evidence>
<evidence type="ECO:0000256" key="2">
    <source>
        <dbReference type="ARBA" id="ARBA00022845"/>
    </source>
</evidence>
<evidence type="ECO:0000256" key="1">
    <source>
        <dbReference type="ARBA" id="ARBA00022737"/>
    </source>
</evidence>
<dbReference type="SMART" id="SM00025">
    <property type="entry name" value="Pumilio"/>
    <property type="match status" value="8"/>
</dbReference>
<dbReference type="InterPro" id="IPR011989">
    <property type="entry name" value="ARM-like"/>
</dbReference>
<dbReference type="SMR" id="A0A0Q3EH18"/>
<evidence type="ECO:0000313" key="7">
    <source>
        <dbReference type="EnsemblPlants" id="KQJ87039"/>
    </source>
</evidence>
<feature type="compositionally biased region" description="Low complexity" evidence="4">
    <location>
        <begin position="213"/>
        <end position="232"/>
    </location>
</feature>
<dbReference type="SUPFAM" id="SSF48371">
    <property type="entry name" value="ARM repeat"/>
    <property type="match status" value="1"/>
</dbReference>
<feature type="repeat" description="Pumilio" evidence="3">
    <location>
        <begin position="484"/>
        <end position="519"/>
    </location>
</feature>
<feature type="compositionally biased region" description="Low complexity" evidence="4">
    <location>
        <begin position="246"/>
        <end position="255"/>
    </location>
</feature>
<feature type="repeat" description="Pumilio" evidence="3">
    <location>
        <begin position="412"/>
        <end position="447"/>
    </location>
</feature>
<dbReference type="EMBL" id="CM000883">
    <property type="protein sequence ID" value="KQJ87039.1"/>
    <property type="molecule type" value="Genomic_DNA"/>
</dbReference>
<evidence type="ECO:0000313" key="6">
    <source>
        <dbReference type="EMBL" id="KQJ87039.1"/>
    </source>
</evidence>
<dbReference type="PANTHER" id="PTHR12537:SF135">
    <property type="entry name" value="PUM-HD DOMAIN-CONTAINING PROTEIN"/>
    <property type="match status" value="1"/>
</dbReference>
<dbReference type="InterPro" id="IPR016024">
    <property type="entry name" value="ARM-type_fold"/>
</dbReference>
<dbReference type="PROSITE" id="PS50303">
    <property type="entry name" value="PUM_HD"/>
    <property type="match status" value="1"/>
</dbReference>
<reference evidence="6 7" key="1">
    <citation type="journal article" date="2010" name="Nature">
        <title>Genome sequencing and analysis of the model grass Brachypodium distachyon.</title>
        <authorList>
            <consortium name="International Brachypodium Initiative"/>
        </authorList>
    </citation>
    <scope>NUCLEOTIDE SEQUENCE [LARGE SCALE GENOMIC DNA]</scope>
    <source>
        <strain evidence="6 7">Bd21</strain>
    </source>
</reference>
<dbReference type="InterPro" id="IPR001313">
    <property type="entry name" value="Pumilio_RNA-bd_rpt"/>
</dbReference>
<feature type="repeat" description="Pumilio" evidence="3">
    <location>
        <begin position="448"/>
        <end position="483"/>
    </location>
</feature>
<dbReference type="EnsemblPlants" id="KQJ87039">
    <property type="protein sequence ID" value="KQJ87039"/>
    <property type="gene ID" value="BRADI_4g09132v3"/>
</dbReference>
<dbReference type="Pfam" id="PF00806">
    <property type="entry name" value="PUF"/>
    <property type="match status" value="8"/>
</dbReference>
<dbReference type="AlphaFoldDB" id="A0A0Q3EH18"/>
<dbReference type="InterPro" id="IPR033712">
    <property type="entry name" value="Pumilio_RNA-bd"/>
</dbReference>
<sequence>MPPPRPLPPPLPRPPPPPLPRDSLRRALLDMVISTDNSSWSSPPHDLPEQDARSSEVLSPDHEKDARSSEVLTPDHEKDARSSELLTPDHEKDARSSEVLTDPDNQKVHDTTGSILPQSSDASSRSALAEQQSQITVPNKNAARDPAVQSSADSSSSNALAEQHSQITVPNKDAAGVPDVQSSADSSSSNALAEKHSQITVLKKDAAGVPDVQSSADSSSSSALAEQQSQIAVPSKDAAGVPDVQSSAASSSSSSLTEQHSQITVPNNGAAGDLAVQSSSSSTSVRPNKFPDMMAVQMGLLRALFDPDQEVASKVFHQSPDAVKNHYARDVELAYTVGRVDPIFNLASGLESRDSVFGSLLHRIKFPGEQPIRIINLKGQVPALSVHPVGSRFITKKLDIATTGEIVLLYNEITPEVPRLVYNVFANSAIMKLLDHGPEPYRNRLVRNLIGHVLALSVHQYGHLVIEKAFEIGHIDHQIEIAKELNTNLQRCVRDQHGNHVVQKCMECVPEQYIHFIYRSIRGKAKTIASHQYGCRIIQKVLDFCKDPPLLYPIAAEIVENVDELSADKFGTYVVQHMVQNGGPSDRQTILMKFVGRFVELSHQKYSANVIEKLLMYGSYQDRKIIITEFLCAGDGQTADHLVSMMIHETATYVVQKMIDAADEWEFSVFAEAVRRNADTLNKNALGKRLVTHVNNLLKRTPTFFAAPPPPPPPQPHFG</sequence>
<feature type="compositionally biased region" description="Polar residues" evidence="4">
    <location>
        <begin position="158"/>
        <end position="169"/>
    </location>
</feature>
<dbReference type="GO" id="GO:0003729">
    <property type="term" value="F:mRNA binding"/>
    <property type="evidence" value="ECO:0000318"/>
    <property type="project" value="GO_Central"/>
</dbReference>
<feature type="region of interest" description="Disordered" evidence="4">
    <location>
        <begin position="1"/>
        <end position="288"/>
    </location>
</feature>
<feature type="repeat" description="Pumilio" evidence="3">
    <location>
        <begin position="593"/>
        <end position="628"/>
    </location>
</feature>
<keyword evidence="8" id="KW-1185">Reference proteome</keyword>
<dbReference type="ExpressionAtlas" id="A0A0Q3EH18">
    <property type="expression patterns" value="baseline"/>
</dbReference>
<accession>A0A0Q3EH18</accession>
<dbReference type="STRING" id="15368.A0A0Q3EH18"/>
<feature type="compositionally biased region" description="Basic and acidic residues" evidence="4">
    <location>
        <begin position="193"/>
        <end position="206"/>
    </location>
</feature>
<dbReference type="Gene3D" id="1.25.10.10">
    <property type="entry name" value="Leucine-rich Repeat Variant"/>
    <property type="match status" value="1"/>
</dbReference>
<proteinExistence type="predicted"/>
<dbReference type="CDD" id="cd07920">
    <property type="entry name" value="Pumilio"/>
    <property type="match status" value="1"/>
</dbReference>
<dbReference type="OrthoDB" id="668540at2759"/>
<evidence type="ECO:0000259" key="5">
    <source>
        <dbReference type="PROSITE" id="PS50303"/>
    </source>
</evidence>
<dbReference type="Gramene" id="KQJ87039">
    <property type="protein sequence ID" value="KQJ87039"/>
    <property type="gene ID" value="BRADI_4g09132v3"/>
</dbReference>
<feature type="domain" description="PUM-HD" evidence="5">
    <location>
        <begin position="352"/>
        <end position="698"/>
    </location>
</feature>
<protein>
    <recommendedName>
        <fullName evidence="5">PUM-HD domain-containing protein</fullName>
    </recommendedName>
</protein>
<dbReference type="PROSITE" id="PS50302">
    <property type="entry name" value="PUM"/>
    <property type="match status" value="7"/>
</dbReference>
<evidence type="ECO:0000256" key="4">
    <source>
        <dbReference type="SAM" id="MobiDB-lite"/>
    </source>
</evidence>
<feature type="repeat" description="Pumilio" evidence="3">
    <location>
        <begin position="637"/>
        <end position="672"/>
    </location>
</feature>
<dbReference type="GO" id="GO:0006417">
    <property type="term" value="P:regulation of translation"/>
    <property type="evidence" value="ECO:0007669"/>
    <property type="project" value="UniProtKB-KW"/>
</dbReference>
<feature type="repeat" description="Pumilio" evidence="3">
    <location>
        <begin position="520"/>
        <end position="556"/>
    </location>
</feature>